<dbReference type="SMART" id="SM00091">
    <property type="entry name" value="PAS"/>
    <property type="match status" value="1"/>
</dbReference>
<dbReference type="SUPFAM" id="SSF141868">
    <property type="entry name" value="EAL domain-like"/>
    <property type="match status" value="1"/>
</dbReference>
<dbReference type="SMART" id="SM00052">
    <property type="entry name" value="EAL"/>
    <property type="match status" value="1"/>
</dbReference>
<protein>
    <recommendedName>
        <fullName evidence="7">EAL domain-containing protein</fullName>
    </recommendedName>
</protein>
<feature type="transmembrane region" description="Helical" evidence="1">
    <location>
        <begin position="191"/>
        <end position="212"/>
    </location>
</feature>
<feature type="domain" description="PAC" evidence="3">
    <location>
        <begin position="447"/>
        <end position="498"/>
    </location>
</feature>
<dbReference type="InterPro" id="IPR000700">
    <property type="entry name" value="PAS-assoc_C"/>
</dbReference>
<sequence length="908" mass="98329">MSFLLPFVLSLLSVLAAGALIRVQARTQLVSGQVRRRDQLLSSAVLGSGLWSAQTVLLLGHGLPISAAQGGLHWLVVTLLVTGFLRWYRHHAQDGPLRVTVALLLTVTAAQVAGLSGYAGLTLTPHWPDLLALTALAAAVSLGAASLVRRPGLSGGAQLLTVTVGQSVMITLLAHAFATLLPAGALTEPPGVSAVAVAVAAALAVVVAGGLVGDAQQRRAQRFEALVRERTAELSAERDFHVALLDSLYDQVVISDAEGHLVMNEAAGQLHHGSPSGTLAPDWAATYGLHTPDFTRLLTQEEVPLFRALQGEAVRAVIIGVQNTTRRNVFACNATPIRNAQGQVTGAVVAMNNVTERERAQQDLIRTAAQHAAIIESLDEALLLLDADGRILSRNSRVADLLGDHAIQAQTLPDLLAPLVVRDTQGRVMQGRSPNFQALTSGSAQFTQSIMHLERADGQHMWLHSRAQVRTHDDGTSDVLFLFRDVTDQHELNEQLVRVTRFAPVSALPNRAHFQDLAAAAASTPGRSLLAVQCLNITELRTGQADLADQLTLAFSRTLSDTYPNALLGQLDERTFALLLPEPPTDLRPSLLDPVHLAEDTVFPRVRACARPWPASESAAEALQAVESSLPLAQEGALLLFEDRHLDLQRRRLMLDGALRRALDRRDFQVHYQPIVDLDTGQIVKAEALVRWADPVCGRVPPDQFIPLAEQMGQIHVITDFVIRTALLEARRGSTLLGRPLRIAVNLSPTELNAPNFMARMQALMDEFPDAPAHLAFEVTESGVLVNLAQVTQDLSALRSWGFGLALDDFGTGHSALSVLQHLPIHHLKLDRTFVWGIDGNDRLQVLTGAVMELASRLRFEVIAEGIETLEHEAILREMGCTLGQGYLYSPPSERPDWAALDGWTSLR</sequence>
<dbReference type="Gene3D" id="3.30.450.20">
    <property type="entry name" value="PAS domain"/>
    <property type="match status" value="2"/>
</dbReference>
<proteinExistence type="predicted"/>
<keyword evidence="1" id="KW-1133">Transmembrane helix</keyword>
<evidence type="ECO:0000313" key="6">
    <source>
        <dbReference type="Proteomes" id="UP000644548"/>
    </source>
</evidence>
<evidence type="ECO:0008006" key="7">
    <source>
        <dbReference type="Google" id="ProtNLM"/>
    </source>
</evidence>
<feature type="domain" description="PAC" evidence="3">
    <location>
        <begin position="312"/>
        <end position="366"/>
    </location>
</feature>
<feature type="domain" description="PAS" evidence="2">
    <location>
        <begin position="367"/>
        <end position="403"/>
    </location>
</feature>
<feature type="domain" description="EAL" evidence="4">
    <location>
        <begin position="652"/>
        <end position="906"/>
    </location>
</feature>
<reference evidence="6" key="1">
    <citation type="journal article" date="2019" name="Int. J. Syst. Evol. Microbiol.">
        <title>The Global Catalogue of Microorganisms (GCM) 10K type strain sequencing project: providing services to taxonomists for standard genome sequencing and annotation.</title>
        <authorList>
            <consortium name="The Broad Institute Genomics Platform"/>
            <consortium name="The Broad Institute Genome Sequencing Center for Infectious Disease"/>
            <person name="Wu L."/>
            <person name="Ma J."/>
        </authorList>
    </citation>
    <scope>NUCLEOTIDE SEQUENCE [LARGE SCALE GENOMIC DNA]</scope>
    <source>
        <strain evidence="6">JCM 31405</strain>
    </source>
</reference>
<keyword evidence="1" id="KW-0472">Membrane</keyword>
<dbReference type="InterPro" id="IPR035965">
    <property type="entry name" value="PAS-like_dom_sf"/>
</dbReference>
<dbReference type="Pfam" id="PF00563">
    <property type="entry name" value="EAL"/>
    <property type="match status" value="1"/>
</dbReference>
<dbReference type="InterPro" id="IPR013656">
    <property type="entry name" value="PAS_4"/>
</dbReference>
<organism evidence="5 6">
    <name type="scientific">Deinococcus sedimenti</name>
    <dbReference type="NCBI Taxonomy" id="1867090"/>
    <lineage>
        <taxon>Bacteria</taxon>
        <taxon>Thermotogati</taxon>
        <taxon>Deinococcota</taxon>
        <taxon>Deinococci</taxon>
        <taxon>Deinococcales</taxon>
        <taxon>Deinococcaceae</taxon>
        <taxon>Deinococcus</taxon>
    </lineage>
</organism>
<feature type="transmembrane region" description="Helical" evidence="1">
    <location>
        <begin position="100"/>
        <end position="118"/>
    </location>
</feature>
<dbReference type="PROSITE" id="PS50113">
    <property type="entry name" value="PAC"/>
    <property type="match status" value="2"/>
</dbReference>
<evidence type="ECO:0000259" key="2">
    <source>
        <dbReference type="PROSITE" id="PS50112"/>
    </source>
</evidence>
<dbReference type="InterPro" id="IPR001633">
    <property type="entry name" value="EAL_dom"/>
</dbReference>
<dbReference type="SUPFAM" id="SSF55785">
    <property type="entry name" value="PYP-like sensor domain (PAS domain)"/>
    <property type="match status" value="1"/>
</dbReference>
<evidence type="ECO:0000259" key="4">
    <source>
        <dbReference type="PROSITE" id="PS50883"/>
    </source>
</evidence>
<dbReference type="PANTHER" id="PTHR44757:SF2">
    <property type="entry name" value="BIOFILM ARCHITECTURE MAINTENANCE PROTEIN MBAA"/>
    <property type="match status" value="1"/>
</dbReference>
<keyword evidence="6" id="KW-1185">Reference proteome</keyword>
<evidence type="ECO:0000256" key="1">
    <source>
        <dbReference type="SAM" id="Phobius"/>
    </source>
</evidence>
<dbReference type="Gene3D" id="3.20.20.450">
    <property type="entry name" value="EAL domain"/>
    <property type="match status" value="1"/>
</dbReference>
<dbReference type="CDD" id="cd01948">
    <property type="entry name" value="EAL"/>
    <property type="match status" value="1"/>
</dbReference>
<accession>A0ABQ2S6N8</accession>
<dbReference type="PANTHER" id="PTHR44757">
    <property type="entry name" value="DIGUANYLATE CYCLASE DGCP"/>
    <property type="match status" value="1"/>
</dbReference>
<dbReference type="InterPro" id="IPR035919">
    <property type="entry name" value="EAL_sf"/>
</dbReference>
<name>A0ABQ2S6N8_9DEIO</name>
<feature type="transmembrane region" description="Helical" evidence="1">
    <location>
        <begin position="160"/>
        <end position="185"/>
    </location>
</feature>
<dbReference type="Proteomes" id="UP000644548">
    <property type="component" value="Unassembled WGS sequence"/>
</dbReference>
<feature type="transmembrane region" description="Helical" evidence="1">
    <location>
        <begin position="71"/>
        <end position="88"/>
    </location>
</feature>
<evidence type="ECO:0000313" key="5">
    <source>
        <dbReference type="EMBL" id="GGR93461.1"/>
    </source>
</evidence>
<dbReference type="PROSITE" id="PS50883">
    <property type="entry name" value="EAL"/>
    <property type="match status" value="1"/>
</dbReference>
<dbReference type="RefSeq" id="WP_189073072.1">
    <property type="nucleotide sequence ID" value="NZ_BMQN01000003.1"/>
</dbReference>
<dbReference type="InterPro" id="IPR000014">
    <property type="entry name" value="PAS"/>
</dbReference>
<comment type="caution">
    <text evidence="5">The sequence shown here is derived from an EMBL/GenBank/DDBJ whole genome shotgun (WGS) entry which is preliminary data.</text>
</comment>
<dbReference type="PROSITE" id="PS50112">
    <property type="entry name" value="PAS"/>
    <property type="match status" value="1"/>
</dbReference>
<gene>
    <name evidence="5" type="ORF">GCM10008960_20560</name>
</gene>
<dbReference type="InterPro" id="IPR052155">
    <property type="entry name" value="Biofilm_reg_signaling"/>
</dbReference>
<keyword evidence="1" id="KW-0812">Transmembrane</keyword>
<dbReference type="Pfam" id="PF08448">
    <property type="entry name" value="PAS_4"/>
    <property type="match status" value="1"/>
</dbReference>
<evidence type="ECO:0000259" key="3">
    <source>
        <dbReference type="PROSITE" id="PS50113"/>
    </source>
</evidence>
<dbReference type="EMBL" id="BMQN01000003">
    <property type="protein sequence ID" value="GGR93461.1"/>
    <property type="molecule type" value="Genomic_DNA"/>
</dbReference>